<dbReference type="Proteomes" id="UP000230066">
    <property type="component" value="Unassembled WGS sequence"/>
</dbReference>
<keyword evidence="4" id="KW-1185">Reference proteome</keyword>
<dbReference type="Pfam" id="PF00024">
    <property type="entry name" value="PAN_1"/>
    <property type="match status" value="1"/>
</dbReference>
<feature type="domain" description="Apple" evidence="2">
    <location>
        <begin position="201"/>
        <end position="231"/>
    </location>
</feature>
<dbReference type="InterPro" id="IPR016187">
    <property type="entry name" value="CTDL_fold"/>
</dbReference>
<protein>
    <recommendedName>
        <fullName evidence="2">Apple domain-containing protein</fullName>
    </recommendedName>
</protein>
<evidence type="ECO:0000256" key="1">
    <source>
        <dbReference type="SAM" id="SignalP"/>
    </source>
</evidence>
<comment type="caution">
    <text evidence="3">The sequence shown here is derived from an EMBL/GenBank/DDBJ whole genome shotgun (WGS) entry which is preliminary data.</text>
</comment>
<feature type="signal peptide" evidence="1">
    <location>
        <begin position="1"/>
        <end position="23"/>
    </location>
</feature>
<reference evidence="3" key="1">
    <citation type="submission" date="2019-03" db="EMBL/GenBank/DDBJ databases">
        <title>Improved annotation for the trematode Fasciola hepatica.</title>
        <authorList>
            <person name="Choi Y.-J."/>
            <person name="Martin J."/>
            <person name="Mitreva M."/>
        </authorList>
    </citation>
    <scope>NUCLEOTIDE SEQUENCE [LARGE SCALE GENOMIC DNA]</scope>
</reference>
<evidence type="ECO:0000313" key="4">
    <source>
        <dbReference type="Proteomes" id="UP000230066"/>
    </source>
</evidence>
<proteinExistence type="predicted"/>
<gene>
    <name evidence="3" type="ORF">D915_007202</name>
</gene>
<dbReference type="InterPro" id="IPR003609">
    <property type="entry name" value="Pan_app"/>
</dbReference>
<evidence type="ECO:0000313" key="3">
    <source>
        <dbReference type="EMBL" id="THD21721.1"/>
    </source>
</evidence>
<dbReference type="InterPro" id="IPR016186">
    <property type="entry name" value="C-type_lectin-like/link_sf"/>
</dbReference>
<dbReference type="SUPFAM" id="SSF56436">
    <property type="entry name" value="C-type lectin-like"/>
    <property type="match status" value="1"/>
</dbReference>
<name>A0A4E0R7Q0_FASHE</name>
<accession>A0A4E0R7Q0</accession>
<organism evidence="3 4">
    <name type="scientific">Fasciola hepatica</name>
    <name type="common">Liver fluke</name>
    <dbReference type="NCBI Taxonomy" id="6192"/>
    <lineage>
        <taxon>Eukaryota</taxon>
        <taxon>Metazoa</taxon>
        <taxon>Spiralia</taxon>
        <taxon>Lophotrochozoa</taxon>
        <taxon>Platyhelminthes</taxon>
        <taxon>Trematoda</taxon>
        <taxon>Digenea</taxon>
        <taxon>Plagiorchiida</taxon>
        <taxon>Echinostomata</taxon>
        <taxon>Echinostomatoidea</taxon>
        <taxon>Fasciolidae</taxon>
        <taxon>Fasciola</taxon>
    </lineage>
</organism>
<dbReference type="SUPFAM" id="SSF57414">
    <property type="entry name" value="Hairpin loop containing domain-like"/>
    <property type="match status" value="1"/>
</dbReference>
<dbReference type="EMBL" id="JXXN02003313">
    <property type="protein sequence ID" value="THD21721.1"/>
    <property type="molecule type" value="Genomic_DNA"/>
</dbReference>
<dbReference type="Gene3D" id="3.10.100.10">
    <property type="entry name" value="Mannose-Binding Protein A, subunit A"/>
    <property type="match status" value="1"/>
</dbReference>
<sequence>MTIQGSLSIFCFSVLIYVQNVHPTCPVDFVDVGKGVCMMITKLSASFCDAHAYCETQGIARGLRLFIPSKNAASLLQMAPNSSWIFAGYSQLLNRSGIQKMGWRYSDPGWSEFVTGSDDAIIPWAQGEPNYENEFVAVYKQNLLWNIAQDRVKSTHVICELSNRAYENYMNYMSFDWPYPMPSMFINNTNNFGCFTQAVEQSIGDCCKRCKQRTVCRSFYYHDVSGYCMLSLYVDSLLPANYSGIGGTWWRFGRPFW</sequence>
<keyword evidence="1" id="KW-0732">Signal</keyword>
<dbReference type="AlphaFoldDB" id="A0A4E0R7Q0"/>
<evidence type="ECO:0000259" key="2">
    <source>
        <dbReference type="Pfam" id="PF00024"/>
    </source>
</evidence>
<feature type="chain" id="PRO_5020030341" description="Apple domain-containing protein" evidence="1">
    <location>
        <begin position="24"/>
        <end position="257"/>
    </location>
</feature>